<dbReference type="AlphaFoldDB" id="A0A931H321"/>
<evidence type="ECO:0000256" key="2">
    <source>
        <dbReference type="ARBA" id="ARBA00022617"/>
    </source>
</evidence>
<evidence type="ECO:0000313" key="9">
    <source>
        <dbReference type="EMBL" id="MBG9387612.1"/>
    </source>
</evidence>
<dbReference type="GO" id="GO:0009055">
    <property type="term" value="F:electron transfer activity"/>
    <property type="evidence" value="ECO:0007669"/>
    <property type="project" value="InterPro"/>
</dbReference>
<evidence type="ECO:0000256" key="4">
    <source>
        <dbReference type="ARBA" id="ARBA00022982"/>
    </source>
</evidence>
<dbReference type="PRINTS" id="PR00605">
    <property type="entry name" value="CYTCHROMECIC"/>
</dbReference>
<sequence>MKRIVLACLLVLLASGCEREARRFTTPANNETAAESAQRLGTLQPAVPLAGGVRQAKANVSPYEENAFSVNQGKRLYRWYNCNGCHGNGGGGIGPALMDSQWKYGSDPASIFATITQGRPQGMPSFGGHIPDDQVWQIVAYVRSMSGQLRKDVAPSRGDSLYPGNPENARPKETPQPDKSQPSRPPGAPS</sequence>
<keyword evidence="1" id="KW-0813">Transport</keyword>
<dbReference type="SUPFAM" id="SSF46626">
    <property type="entry name" value="Cytochrome c"/>
    <property type="match status" value="1"/>
</dbReference>
<feature type="domain" description="Cytochrome c" evidence="8">
    <location>
        <begin position="68"/>
        <end position="146"/>
    </location>
</feature>
<dbReference type="InterPro" id="IPR008168">
    <property type="entry name" value="Cyt_C_IC"/>
</dbReference>
<accession>A0A931H321</accession>
<dbReference type="EMBL" id="JADWYS010000001">
    <property type="protein sequence ID" value="MBG9387612.1"/>
    <property type="molecule type" value="Genomic_DNA"/>
</dbReference>
<evidence type="ECO:0000256" key="5">
    <source>
        <dbReference type="ARBA" id="ARBA00023004"/>
    </source>
</evidence>
<dbReference type="RefSeq" id="WP_196985523.1">
    <property type="nucleotide sequence ID" value="NZ_JADWYS010000001.1"/>
</dbReference>
<dbReference type="InterPro" id="IPR009056">
    <property type="entry name" value="Cyt_c-like_dom"/>
</dbReference>
<evidence type="ECO:0000256" key="1">
    <source>
        <dbReference type="ARBA" id="ARBA00022448"/>
    </source>
</evidence>
<dbReference type="GO" id="GO:0005506">
    <property type="term" value="F:iron ion binding"/>
    <property type="evidence" value="ECO:0007669"/>
    <property type="project" value="InterPro"/>
</dbReference>
<evidence type="ECO:0000259" key="8">
    <source>
        <dbReference type="PROSITE" id="PS51007"/>
    </source>
</evidence>
<evidence type="ECO:0000256" key="6">
    <source>
        <dbReference type="PROSITE-ProRule" id="PRU00433"/>
    </source>
</evidence>
<dbReference type="PANTHER" id="PTHR35008">
    <property type="entry name" value="BLL4482 PROTEIN-RELATED"/>
    <property type="match status" value="1"/>
</dbReference>
<evidence type="ECO:0000256" key="7">
    <source>
        <dbReference type="SAM" id="MobiDB-lite"/>
    </source>
</evidence>
<dbReference type="Gene3D" id="1.10.760.10">
    <property type="entry name" value="Cytochrome c-like domain"/>
    <property type="match status" value="1"/>
</dbReference>
<dbReference type="InterPro" id="IPR051459">
    <property type="entry name" value="Cytochrome_c-type_DH"/>
</dbReference>
<evidence type="ECO:0000256" key="3">
    <source>
        <dbReference type="ARBA" id="ARBA00022723"/>
    </source>
</evidence>
<reference evidence="9" key="1">
    <citation type="submission" date="2020-11" db="EMBL/GenBank/DDBJ databases">
        <title>Bacterial whole genome sequence for Caenimonas sp. DR4.4.</title>
        <authorList>
            <person name="Le V."/>
            <person name="Ko S.-R."/>
            <person name="Ahn C.-Y."/>
            <person name="Oh H.-M."/>
        </authorList>
    </citation>
    <scope>NUCLEOTIDE SEQUENCE</scope>
    <source>
        <strain evidence="9">DR4.4</strain>
    </source>
</reference>
<keyword evidence="5 6" id="KW-0408">Iron</keyword>
<keyword evidence="10" id="KW-1185">Reference proteome</keyword>
<dbReference type="PANTHER" id="PTHR35008:SF4">
    <property type="entry name" value="BLL4482 PROTEIN"/>
    <property type="match status" value="1"/>
</dbReference>
<keyword evidence="4" id="KW-0249">Electron transport</keyword>
<dbReference type="PROSITE" id="PS51257">
    <property type="entry name" value="PROKAR_LIPOPROTEIN"/>
    <property type="match status" value="1"/>
</dbReference>
<keyword evidence="2 6" id="KW-0349">Heme</keyword>
<protein>
    <submittedName>
        <fullName evidence="9">C-type cytochrome</fullName>
    </submittedName>
</protein>
<comment type="caution">
    <text evidence="9">The sequence shown here is derived from an EMBL/GenBank/DDBJ whole genome shotgun (WGS) entry which is preliminary data.</text>
</comment>
<keyword evidence="3 6" id="KW-0479">Metal-binding</keyword>
<dbReference type="PROSITE" id="PS51007">
    <property type="entry name" value="CYTC"/>
    <property type="match status" value="1"/>
</dbReference>
<dbReference type="InterPro" id="IPR036909">
    <property type="entry name" value="Cyt_c-like_dom_sf"/>
</dbReference>
<gene>
    <name evidence="9" type="ORF">I5803_06255</name>
</gene>
<dbReference type="GO" id="GO:0020037">
    <property type="term" value="F:heme binding"/>
    <property type="evidence" value="ECO:0007669"/>
    <property type="project" value="InterPro"/>
</dbReference>
<evidence type="ECO:0000313" key="10">
    <source>
        <dbReference type="Proteomes" id="UP000651050"/>
    </source>
</evidence>
<name>A0A931H321_9BURK</name>
<feature type="region of interest" description="Disordered" evidence="7">
    <location>
        <begin position="148"/>
        <end position="190"/>
    </location>
</feature>
<organism evidence="9 10">
    <name type="scientific">Caenimonas aquaedulcis</name>
    <dbReference type="NCBI Taxonomy" id="2793270"/>
    <lineage>
        <taxon>Bacteria</taxon>
        <taxon>Pseudomonadati</taxon>
        <taxon>Pseudomonadota</taxon>
        <taxon>Betaproteobacteria</taxon>
        <taxon>Burkholderiales</taxon>
        <taxon>Comamonadaceae</taxon>
        <taxon>Caenimonas</taxon>
    </lineage>
</organism>
<dbReference type="Pfam" id="PF13442">
    <property type="entry name" value="Cytochrome_CBB3"/>
    <property type="match status" value="1"/>
</dbReference>
<dbReference type="Proteomes" id="UP000651050">
    <property type="component" value="Unassembled WGS sequence"/>
</dbReference>
<proteinExistence type="predicted"/>